<feature type="domain" description="PDZ" evidence="11">
    <location>
        <begin position="277"/>
        <end position="365"/>
    </location>
</feature>
<sequence>MAEPPMPDLSHLSAEERQIIEEVLQRQRAEEEKETQLSQKADQELEAIEKQINERKENARRLIGTQDDAICQICQKTKFADGIGHKCFYCQLRSCARCGGRTTSKNKQIWACSLCQKRQQILAKTGKWFQQPPLSDELKCTYSAGEVRYHPTRSVSGGQIGITRKSSSQNVVRTNGPQASPTPQQQSEEFNQQNLRPHGPSQAYQQPIQKQLSQKRQNTLHRQPSLQPSLEVFFFFKLFCFYSNNLYNFYQTLVDIIQFKHPVTWQPSADQRKLIGHMILHKTDGVYGDLGLKVVGGRRTDTGRLGAFITRVKPGCIADTVGHLRPGDEVLEWNGHQLQNATFDQVYEIINSSKNDVQVELIVSRSTSIPGGDDFLNLHRVPSERQLVVTIGRAIDLPPRSDGTLRNPYVKLFLLPDRSEKSRRQSAVLVETCNPIWNEPFYYHGFTEAMLMERVLEVTVWDYDKFETNAFLGETLIDFSIAQLNDEPFLYTLVDMDEENPLRALLPPPVVMRRSRTYDRCGMRVEDDWTIHNTSGYLSDHGYNNQVPTRLHTRERRPRSATTINPRRMPNGDTDQRQMLPQIENSIEEYVEEGATSDPVMTKSGMKERKKGLMTRLIPGRNAPLEGKRTGFARSEEVGVPEGLSVPTDYFQPPFIKQTSKESDSAYNDNWGPVLPEGPLGIFVDNLGPGQVVGRQVLASPVLGEIQLGIAAGRTGIDVEIIRAKNLVVKPGVKVNPAPYVKLYLMEGKQCVAKAKTNPVRRTTAPLFQQHIVFSESPRKKMLQVTVMGDYGRMERKSFMGIAQIRLDDLELSMEPLIGWYKLYHSSSLAGTGPVRKDSETSLNDLK</sequence>
<evidence type="ECO:0000256" key="8">
    <source>
        <dbReference type="SAM" id="Coils"/>
    </source>
</evidence>
<dbReference type="STRING" id="318479.A0A158Q4J2"/>
<dbReference type="SMART" id="SM00228">
    <property type="entry name" value="PDZ"/>
    <property type="match status" value="1"/>
</dbReference>
<evidence type="ECO:0000313" key="15">
    <source>
        <dbReference type="Proteomes" id="UP000038040"/>
    </source>
</evidence>
<dbReference type="SMART" id="SM00239">
    <property type="entry name" value="C2"/>
    <property type="match status" value="2"/>
</dbReference>
<dbReference type="WBParaSite" id="DME_0000501001-mRNA-1">
    <property type="protein sequence ID" value="DME_0000501001-mRNA-1"/>
    <property type="gene ID" value="DME_0000501001"/>
</dbReference>
<reference evidence="14 16" key="2">
    <citation type="submission" date="2018-11" db="EMBL/GenBank/DDBJ databases">
        <authorList>
            <consortium name="Pathogen Informatics"/>
        </authorList>
    </citation>
    <scope>NUCLEOTIDE SEQUENCE [LARGE SCALE GENOMIC DNA]</scope>
</reference>
<dbReference type="PANTHER" id="PTHR12157:SF21">
    <property type="entry name" value="RAB3 INTERACTING MOLECULE, ISOFORM F"/>
    <property type="match status" value="1"/>
</dbReference>
<dbReference type="Gene3D" id="2.60.40.150">
    <property type="entry name" value="C2 domain"/>
    <property type="match status" value="2"/>
</dbReference>
<feature type="region of interest" description="Disordered" evidence="9">
    <location>
        <begin position="540"/>
        <end position="578"/>
    </location>
</feature>
<dbReference type="PANTHER" id="PTHR12157">
    <property type="entry name" value="REGULATING SYNAPTIC MEMBRANE EXOCYTOSIS PROTEIN"/>
    <property type="match status" value="1"/>
</dbReference>
<dbReference type="PROSITE" id="PS50106">
    <property type="entry name" value="PDZ"/>
    <property type="match status" value="1"/>
</dbReference>
<feature type="domain" description="RabBD" evidence="13">
    <location>
        <begin position="6"/>
        <end position="132"/>
    </location>
</feature>
<dbReference type="Proteomes" id="UP000038040">
    <property type="component" value="Unplaced"/>
</dbReference>
<dbReference type="PRINTS" id="PR00360">
    <property type="entry name" value="C2DOMAIN"/>
</dbReference>
<evidence type="ECO:0000256" key="7">
    <source>
        <dbReference type="PROSITE-ProRule" id="PRU00091"/>
    </source>
</evidence>
<evidence type="ECO:0000256" key="6">
    <source>
        <dbReference type="ARBA" id="ARBA00034103"/>
    </source>
</evidence>
<dbReference type="PROSITE" id="PS50178">
    <property type="entry name" value="ZF_FYVE"/>
    <property type="match status" value="1"/>
</dbReference>
<evidence type="ECO:0000256" key="9">
    <source>
        <dbReference type="SAM" id="MobiDB-lite"/>
    </source>
</evidence>
<dbReference type="InterPro" id="IPR035892">
    <property type="entry name" value="C2_domain_sf"/>
</dbReference>
<protein>
    <submittedName>
        <fullName evidence="17">Regulating synaptic membrane exocytosis protein 2</fullName>
    </submittedName>
</protein>
<dbReference type="GO" id="GO:0042391">
    <property type="term" value="P:regulation of membrane potential"/>
    <property type="evidence" value="ECO:0007669"/>
    <property type="project" value="TreeGrafter"/>
</dbReference>
<feature type="compositionally biased region" description="Polar residues" evidence="9">
    <location>
        <begin position="202"/>
        <end position="221"/>
    </location>
</feature>
<evidence type="ECO:0000256" key="2">
    <source>
        <dbReference type="ARBA" id="ARBA00022737"/>
    </source>
</evidence>
<dbReference type="GO" id="GO:0008270">
    <property type="term" value="F:zinc ion binding"/>
    <property type="evidence" value="ECO:0007669"/>
    <property type="project" value="UniProtKB-KW"/>
</dbReference>
<dbReference type="GO" id="GO:0042734">
    <property type="term" value="C:presynaptic membrane"/>
    <property type="evidence" value="ECO:0007669"/>
    <property type="project" value="TreeGrafter"/>
</dbReference>
<dbReference type="EMBL" id="UYYG01001172">
    <property type="protein sequence ID" value="VDN58836.1"/>
    <property type="molecule type" value="Genomic_DNA"/>
</dbReference>
<feature type="compositionally biased region" description="Polar residues" evidence="9">
    <location>
        <begin position="164"/>
        <end position="195"/>
    </location>
</feature>
<dbReference type="Proteomes" id="UP000274756">
    <property type="component" value="Unassembled WGS sequence"/>
</dbReference>
<evidence type="ECO:0000313" key="16">
    <source>
        <dbReference type="Proteomes" id="UP000274756"/>
    </source>
</evidence>
<evidence type="ECO:0000256" key="5">
    <source>
        <dbReference type="ARBA" id="ARBA00023018"/>
    </source>
</evidence>
<accession>A0A158Q4J2</accession>
<proteinExistence type="predicted"/>
<keyword evidence="4" id="KW-0862">Zinc</keyword>
<dbReference type="CDD" id="cd06714">
    <property type="entry name" value="PDZ_RIM-like"/>
    <property type="match status" value="1"/>
</dbReference>
<evidence type="ECO:0000256" key="3">
    <source>
        <dbReference type="ARBA" id="ARBA00022771"/>
    </source>
</evidence>
<dbReference type="AlphaFoldDB" id="A0A158Q4J2"/>
<dbReference type="Pfam" id="PF00168">
    <property type="entry name" value="C2"/>
    <property type="match status" value="2"/>
</dbReference>
<dbReference type="GO" id="GO:0048791">
    <property type="term" value="P:calcium ion-regulated exocytosis of neurotransmitter"/>
    <property type="evidence" value="ECO:0007669"/>
    <property type="project" value="TreeGrafter"/>
</dbReference>
<dbReference type="SUPFAM" id="SSF49562">
    <property type="entry name" value="C2 domain (Calcium/lipid-binding domain, CaLB)"/>
    <property type="match status" value="2"/>
</dbReference>
<dbReference type="Gene3D" id="3.30.40.10">
    <property type="entry name" value="Zinc/RING finger domain, C3HC4 (zinc finger)"/>
    <property type="match status" value="1"/>
</dbReference>
<dbReference type="SUPFAM" id="SSF57903">
    <property type="entry name" value="FYVE/PHD zinc finger"/>
    <property type="match status" value="1"/>
</dbReference>
<keyword evidence="16" id="KW-1185">Reference proteome</keyword>
<dbReference type="InterPro" id="IPR013083">
    <property type="entry name" value="Znf_RING/FYVE/PHD"/>
</dbReference>
<dbReference type="Pfam" id="PF00595">
    <property type="entry name" value="PDZ"/>
    <property type="match status" value="1"/>
</dbReference>
<evidence type="ECO:0000256" key="1">
    <source>
        <dbReference type="ARBA" id="ARBA00022723"/>
    </source>
</evidence>
<feature type="domain" description="FYVE-type" evidence="12">
    <location>
        <begin position="65"/>
        <end position="120"/>
    </location>
</feature>
<feature type="domain" description="C2" evidence="10">
    <location>
        <begin position="370"/>
        <end position="493"/>
    </location>
</feature>
<evidence type="ECO:0000259" key="11">
    <source>
        <dbReference type="PROSITE" id="PS50106"/>
    </source>
</evidence>
<evidence type="ECO:0000259" key="12">
    <source>
        <dbReference type="PROSITE" id="PS50178"/>
    </source>
</evidence>
<dbReference type="GO" id="GO:0050806">
    <property type="term" value="P:positive regulation of synaptic transmission"/>
    <property type="evidence" value="ECO:0007669"/>
    <property type="project" value="TreeGrafter"/>
</dbReference>
<name>A0A158Q4J2_DRAME</name>
<keyword evidence="1" id="KW-0479">Metal-binding</keyword>
<dbReference type="Gene3D" id="2.30.42.10">
    <property type="match status" value="1"/>
</dbReference>
<feature type="domain" description="C2" evidence="10">
    <location>
        <begin position="702"/>
        <end position="821"/>
    </location>
</feature>
<evidence type="ECO:0000259" key="13">
    <source>
        <dbReference type="PROSITE" id="PS50916"/>
    </source>
</evidence>
<dbReference type="InterPro" id="IPR054386">
    <property type="entry name" value="RIM_Znf"/>
</dbReference>
<gene>
    <name evidence="14" type="ORF">DME_LOCUS8809</name>
</gene>
<dbReference type="OrthoDB" id="420032at2759"/>
<dbReference type="InterPro" id="IPR011011">
    <property type="entry name" value="Znf_FYVE_PHD"/>
</dbReference>
<dbReference type="PROSITE" id="PS50916">
    <property type="entry name" value="RABBD"/>
    <property type="match status" value="1"/>
</dbReference>
<comment type="subcellular location">
    <subcellularLocation>
        <location evidence="6">Synapse</location>
    </subcellularLocation>
</comment>
<dbReference type="InterPro" id="IPR036034">
    <property type="entry name" value="PDZ_sf"/>
</dbReference>
<dbReference type="GO" id="GO:0048167">
    <property type="term" value="P:regulation of synaptic plasticity"/>
    <property type="evidence" value="ECO:0007669"/>
    <property type="project" value="TreeGrafter"/>
</dbReference>
<feature type="coiled-coil region" evidence="8">
    <location>
        <begin position="12"/>
        <end position="65"/>
    </location>
</feature>
<evidence type="ECO:0000256" key="4">
    <source>
        <dbReference type="ARBA" id="ARBA00022833"/>
    </source>
</evidence>
<reference evidence="17" key="1">
    <citation type="submission" date="2016-04" db="UniProtKB">
        <authorList>
            <consortium name="WormBaseParasite"/>
        </authorList>
    </citation>
    <scope>IDENTIFICATION</scope>
</reference>
<dbReference type="CDD" id="cd04028">
    <property type="entry name" value="C2B_RIM1alpha"/>
    <property type="match status" value="1"/>
</dbReference>
<organism evidence="15 17">
    <name type="scientific">Dracunculus medinensis</name>
    <name type="common">Guinea worm</name>
    <dbReference type="NCBI Taxonomy" id="318479"/>
    <lineage>
        <taxon>Eukaryota</taxon>
        <taxon>Metazoa</taxon>
        <taxon>Ecdysozoa</taxon>
        <taxon>Nematoda</taxon>
        <taxon>Chromadorea</taxon>
        <taxon>Rhabditida</taxon>
        <taxon>Spirurina</taxon>
        <taxon>Dracunculoidea</taxon>
        <taxon>Dracunculidae</taxon>
        <taxon>Dracunculus</taxon>
    </lineage>
</organism>
<evidence type="ECO:0000313" key="17">
    <source>
        <dbReference type="WBParaSite" id="DME_0000501001-mRNA-1"/>
    </source>
</evidence>
<keyword evidence="5" id="KW-0770">Synapse</keyword>
<keyword evidence="3 7" id="KW-0863">Zinc-finger</keyword>
<keyword evidence="2" id="KW-0677">Repeat</keyword>
<dbReference type="GO" id="GO:0048788">
    <property type="term" value="C:cytoskeleton of presynaptic active zone"/>
    <property type="evidence" value="ECO:0007669"/>
    <property type="project" value="TreeGrafter"/>
</dbReference>
<dbReference type="GO" id="GO:0006886">
    <property type="term" value="P:intracellular protein transport"/>
    <property type="evidence" value="ECO:0007669"/>
    <property type="project" value="InterPro"/>
</dbReference>
<dbReference type="GO" id="GO:0044325">
    <property type="term" value="F:transmembrane transporter binding"/>
    <property type="evidence" value="ECO:0007669"/>
    <property type="project" value="TreeGrafter"/>
</dbReference>
<dbReference type="SUPFAM" id="SSF50156">
    <property type="entry name" value="PDZ domain-like"/>
    <property type="match status" value="1"/>
</dbReference>
<dbReference type="PROSITE" id="PS50004">
    <property type="entry name" value="C2"/>
    <property type="match status" value="2"/>
</dbReference>
<dbReference type="InterPro" id="IPR039032">
    <property type="entry name" value="Rim-like"/>
</dbReference>
<evidence type="ECO:0000313" key="14">
    <source>
        <dbReference type="EMBL" id="VDN58836.1"/>
    </source>
</evidence>
<dbReference type="FunFam" id="2.30.42.10:FF:000003">
    <property type="entry name" value="Regulating synaptic membrane exocytosis protein 1, putative"/>
    <property type="match status" value="1"/>
</dbReference>
<keyword evidence="8" id="KW-0175">Coiled coil</keyword>
<dbReference type="InterPro" id="IPR001478">
    <property type="entry name" value="PDZ"/>
</dbReference>
<evidence type="ECO:0000259" key="10">
    <source>
        <dbReference type="PROSITE" id="PS50004"/>
    </source>
</evidence>
<dbReference type="Pfam" id="PF22601">
    <property type="entry name" value="RIM2a_ZnF"/>
    <property type="match status" value="1"/>
</dbReference>
<feature type="region of interest" description="Disordered" evidence="9">
    <location>
        <begin position="153"/>
        <end position="221"/>
    </location>
</feature>
<dbReference type="GO" id="GO:0031267">
    <property type="term" value="F:small GTPase binding"/>
    <property type="evidence" value="ECO:0007669"/>
    <property type="project" value="InterPro"/>
</dbReference>
<dbReference type="InterPro" id="IPR017455">
    <property type="entry name" value="Znf_FYVE-rel"/>
</dbReference>
<dbReference type="InterPro" id="IPR010911">
    <property type="entry name" value="Rab_BD"/>
</dbReference>
<dbReference type="FunFam" id="3.30.40.10:FF:000780">
    <property type="entry name" value="Rab-3-interacting molecule unc-10"/>
    <property type="match status" value="1"/>
</dbReference>
<dbReference type="InterPro" id="IPR000008">
    <property type="entry name" value="C2_dom"/>
</dbReference>